<sequence length="308" mass="36039">MIDILLATYNSSQFLDETIKSLLDQHHTEWRLLIRDGGSEDKTQEIIKKYTQQFPGKIVSFHSAGRSGTCENFSVLLSKSSAPYVMFCDHDDIWLPDKISKSLSCMKEQQQKYGDNTPLLVFTDKRVVDQTLAVIDNSYFHYQNLNPANISLNRLLVQNVPSGCTMLINRALADLCRNIPKEAFMHDHWVSLTAAAFGHLVCLDEVTILYRQNRQNVFGASKYAWRYFIHRYRQGGYAAILERFYQNVRQARGFYDCYKDLLDQEKKEVVREFASLKELSWINRRKVLLRHRIFKTGLRRNMGMFLWI</sequence>
<accession>A0A1V4AU00</accession>
<dbReference type="CDD" id="cd04196">
    <property type="entry name" value="GT_2_like_d"/>
    <property type="match status" value="1"/>
</dbReference>
<dbReference type="PANTHER" id="PTHR22916">
    <property type="entry name" value="GLYCOSYLTRANSFERASE"/>
    <property type="match status" value="1"/>
</dbReference>
<evidence type="ECO:0000313" key="2">
    <source>
        <dbReference type="EMBL" id="OOP56570.1"/>
    </source>
</evidence>
<dbReference type="AlphaFoldDB" id="A0A1V4AU00"/>
<dbReference type="STRING" id="1004156.AYP45_08455"/>
<dbReference type="InterPro" id="IPR029044">
    <property type="entry name" value="Nucleotide-diphossugar_trans"/>
</dbReference>
<dbReference type="Pfam" id="PF00535">
    <property type="entry name" value="Glycos_transf_2"/>
    <property type="match status" value="1"/>
</dbReference>
<dbReference type="InterPro" id="IPR001173">
    <property type="entry name" value="Glyco_trans_2-like"/>
</dbReference>
<dbReference type="PANTHER" id="PTHR22916:SF3">
    <property type="entry name" value="UDP-GLCNAC:BETAGAL BETA-1,3-N-ACETYLGLUCOSAMINYLTRANSFERASE-LIKE PROTEIN 1"/>
    <property type="match status" value="1"/>
</dbReference>
<organism evidence="2 3">
    <name type="scientific">Candidatus Brocadia carolinensis</name>
    <dbReference type="NCBI Taxonomy" id="1004156"/>
    <lineage>
        <taxon>Bacteria</taxon>
        <taxon>Pseudomonadati</taxon>
        <taxon>Planctomycetota</taxon>
        <taxon>Candidatus Brocadiia</taxon>
        <taxon>Candidatus Brocadiales</taxon>
        <taxon>Candidatus Brocadiaceae</taxon>
        <taxon>Candidatus Brocadia</taxon>
    </lineage>
</organism>
<feature type="domain" description="Glycosyltransferase 2-like" evidence="1">
    <location>
        <begin position="4"/>
        <end position="108"/>
    </location>
</feature>
<gene>
    <name evidence="2" type="ORF">AYP45_08455</name>
</gene>
<dbReference type="GO" id="GO:0016758">
    <property type="term" value="F:hexosyltransferase activity"/>
    <property type="evidence" value="ECO:0007669"/>
    <property type="project" value="UniProtKB-ARBA"/>
</dbReference>
<comment type="caution">
    <text evidence="2">The sequence shown here is derived from an EMBL/GenBank/DDBJ whole genome shotgun (WGS) entry which is preliminary data.</text>
</comment>
<dbReference type="Gene3D" id="3.90.550.10">
    <property type="entry name" value="Spore Coat Polysaccharide Biosynthesis Protein SpsA, Chain A"/>
    <property type="match status" value="1"/>
</dbReference>
<proteinExistence type="predicted"/>
<evidence type="ECO:0000313" key="3">
    <source>
        <dbReference type="Proteomes" id="UP000189681"/>
    </source>
</evidence>
<name>A0A1V4AU00_9BACT</name>
<protein>
    <recommendedName>
        <fullName evidence="1">Glycosyltransferase 2-like domain-containing protein</fullName>
    </recommendedName>
</protein>
<reference evidence="2 3" key="1">
    <citation type="journal article" date="2017" name="Water Res.">
        <title>Discovery and metagenomic analysis of an anammox bacterial enrichment related to Candidatus "Brocadia caroliniensis" in a full-scale glycerol-fed nitritation-denitritation separate centrate treatment process.</title>
        <authorList>
            <person name="Park H."/>
            <person name="Brotto A.C."/>
            <person name="van Loosdrecht M.C."/>
            <person name="Chandran K."/>
        </authorList>
    </citation>
    <scope>NUCLEOTIDE SEQUENCE [LARGE SCALE GENOMIC DNA]</scope>
    <source>
        <strain evidence="2">26THWARD</strain>
    </source>
</reference>
<dbReference type="Proteomes" id="UP000189681">
    <property type="component" value="Unassembled WGS sequence"/>
</dbReference>
<dbReference type="EMBL" id="AYTS01000075">
    <property type="protein sequence ID" value="OOP56570.1"/>
    <property type="molecule type" value="Genomic_DNA"/>
</dbReference>
<evidence type="ECO:0000259" key="1">
    <source>
        <dbReference type="Pfam" id="PF00535"/>
    </source>
</evidence>
<dbReference type="SUPFAM" id="SSF53448">
    <property type="entry name" value="Nucleotide-diphospho-sugar transferases"/>
    <property type="match status" value="1"/>
</dbReference>